<accession>A0A3M5XDR4</accession>
<dbReference type="NCBIfam" id="TIGR00765">
    <property type="entry name" value="yihY_not_rbn"/>
    <property type="match status" value="1"/>
</dbReference>
<feature type="transmembrane region" description="Helical" evidence="7">
    <location>
        <begin position="70"/>
        <end position="94"/>
    </location>
</feature>
<evidence type="ECO:0000256" key="7">
    <source>
        <dbReference type="SAM" id="Phobius"/>
    </source>
</evidence>
<dbReference type="Proteomes" id="UP000274315">
    <property type="component" value="Unassembled WGS sequence"/>
</dbReference>
<dbReference type="GO" id="GO:0005886">
    <property type="term" value="C:plasma membrane"/>
    <property type="evidence" value="ECO:0007669"/>
    <property type="project" value="UniProtKB-SubCell"/>
</dbReference>
<comment type="caution">
    <text evidence="8">The sequence shown here is derived from an EMBL/GenBank/DDBJ whole genome shotgun (WGS) entry which is preliminary data.</text>
</comment>
<dbReference type="InterPro" id="IPR017039">
    <property type="entry name" value="Virul_fac_BrkB"/>
</dbReference>
<keyword evidence="4 7" id="KW-1133">Transmembrane helix</keyword>
<evidence type="ECO:0000256" key="5">
    <source>
        <dbReference type="ARBA" id="ARBA00023136"/>
    </source>
</evidence>
<dbReference type="Pfam" id="PF03631">
    <property type="entry name" value="Virul_fac_BrkB"/>
    <property type="match status" value="1"/>
</dbReference>
<proteinExistence type="predicted"/>
<feature type="transmembrane region" description="Helical" evidence="7">
    <location>
        <begin position="213"/>
        <end position="235"/>
    </location>
</feature>
<feature type="transmembrane region" description="Helical" evidence="7">
    <location>
        <begin position="131"/>
        <end position="151"/>
    </location>
</feature>
<gene>
    <name evidence="8" type="ORF">ALP24_05244</name>
</gene>
<protein>
    <submittedName>
        <fullName evidence="8">YihY/virulence factor BrkB family inner membrane protein</fullName>
    </submittedName>
</protein>
<evidence type="ECO:0000256" key="3">
    <source>
        <dbReference type="ARBA" id="ARBA00022692"/>
    </source>
</evidence>
<evidence type="ECO:0000256" key="1">
    <source>
        <dbReference type="ARBA" id="ARBA00004651"/>
    </source>
</evidence>
<evidence type="ECO:0000256" key="6">
    <source>
        <dbReference type="SAM" id="MobiDB-lite"/>
    </source>
</evidence>
<evidence type="ECO:0000256" key="2">
    <source>
        <dbReference type="ARBA" id="ARBA00022475"/>
    </source>
</evidence>
<keyword evidence="5 7" id="KW-0472">Membrane</keyword>
<keyword evidence="2" id="KW-1003">Cell membrane</keyword>
<dbReference type="PANTHER" id="PTHR30213">
    <property type="entry name" value="INNER MEMBRANE PROTEIN YHJD"/>
    <property type="match status" value="1"/>
</dbReference>
<dbReference type="PANTHER" id="PTHR30213:SF0">
    <property type="entry name" value="UPF0761 MEMBRANE PROTEIN YIHY"/>
    <property type="match status" value="1"/>
</dbReference>
<feature type="transmembrane region" description="Helical" evidence="7">
    <location>
        <begin position="172"/>
        <end position="193"/>
    </location>
</feature>
<feature type="transmembrane region" description="Helical" evidence="7">
    <location>
        <begin position="282"/>
        <end position="304"/>
    </location>
</feature>
<feature type="compositionally biased region" description="Basic and acidic residues" evidence="6">
    <location>
        <begin position="334"/>
        <end position="357"/>
    </location>
</feature>
<dbReference type="PIRSF" id="PIRSF035875">
    <property type="entry name" value="RNase_BN"/>
    <property type="match status" value="1"/>
</dbReference>
<feature type="region of interest" description="Disordered" evidence="6">
    <location>
        <begin position="318"/>
        <end position="357"/>
    </location>
</feature>
<reference evidence="8 9" key="1">
    <citation type="submission" date="2018-08" db="EMBL/GenBank/DDBJ databases">
        <title>Recombination of ecologically and evolutionarily significant loci maintains genetic cohesion in the Pseudomonas syringae species complex.</title>
        <authorList>
            <person name="Dillon M."/>
            <person name="Thakur S."/>
            <person name="Almeida R.N.D."/>
            <person name="Weir B.S."/>
            <person name="Guttman D.S."/>
        </authorList>
    </citation>
    <scope>NUCLEOTIDE SEQUENCE [LARGE SCALE GENOMIC DNA]</scope>
    <source>
        <strain evidence="8 9">ICMP 11935</strain>
    </source>
</reference>
<dbReference type="AlphaFoldDB" id="A0A3M5XDR4"/>
<evidence type="ECO:0000256" key="4">
    <source>
        <dbReference type="ARBA" id="ARBA00022989"/>
    </source>
</evidence>
<name>A0A3M5XDR4_PSEAP</name>
<organism evidence="8 9">
    <name type="scientific">Pseudomonas syringae pv. aptata</name>
    <dbReference type="NCBI Taxonomy" id="83167"/>
    <lineage>
        <taxon>Bacteria</taxon>
        <taxon>Pseudomonadati</taxon>
        <taxon>Pseudomonadota</taxon>
        <taxon>Gammaproteobacteria</taxon>
        <taxon>Pseudomonadales</taxon>
        <taxon>Pseudomonadaceae</taxon>
        <taxon>Pseudomonas</taxon>
        <taxon>Pseudomonas syringae</taxon>
    </lineage>
</organism>
<keyword evidence="3 7" id="KW-0812">Transmembrane</keyword>
<sequence>MCHRYSRIGSVSTICHLGHAGFQDVRFSSKGARGSAMIFPHLRKLKVGKVLVRTVNEFLDDEMSTYASALAYQMLFSLFPFLLFLIALIGFLHLPDFFSWLRLQSEFLLPPQALEQVNPVIDQLQQSKGGLLSIGIVIALWTASAGVRLMMSAMNAAYDVVEGRPIWKRLPLSILYTVGIAGMLLAAAAFMVLGPQVMNWIAAQIGMEDFIVTLWTILRWPAIIILLMVAVALIYYVMPDVKQEFRFITPGSVLAVVVWIVASLAFGFYVKTFADYNAMYGSIGAIIVLLLYFYISAAVLLLGAEMNAVIEHMSAEGKDAGEKEAGDGGEESSETDKQHVSGLGRDHSVPLQKADEA</sequence>
<comment type="subcellular location">
    <subcellularLocation>
        <location evidence="1">Cell membrane</location>
        <topology evidence="1">Multi-pass membrane protein</topology>
    </subcellularLocation>
</comment>
<evidence type="ECO:0000313" key="8">
    <source>
        <dbReference type="EMBL" id="RMU80144.1"/>
    </source>
</evidence>
<evidence type="ECO:0000313" key="9">
    <source>
        <dbReference type="Proteomes" id="UP000274315"/>
    </source>
</evidence>
<feature type="transmembrane region" description="Helical" evidence="7">
    <location>
        <begin position="247"/>
        <end position="270"/>
    </location>
</feature>
<dbReference type="EMBL" id="RBUF01000014">
    <property type="protein sequence ID" value="RMU80144.1"/>
    <property type="molecule type" value="Genomic_DNA"/>
</dbReference>